<protein>
    <submittedName>
        <fullName evidence="3">F-box domain-containing protein</fullName>
    </submittedName>
</protein>
<evidence type="ECO:0000313" key="2">
    <source>
        <dbReference type="Proteomes" id="UP000276776"/>
    </source>
</evidence>
<dbReference type="OrthoDB" id="5828333at2759"/>
<dbReference type="OMA" id="RIMSYWL"/>
<evidence type="ECO:0000313" key="3">
    <source>
        <dbReference type="WBParaSite" id="TCLT_0000583801-mRNA-1"/>
    </source>
</evidence>
<sequence length="504" mass="58347">MMIQSASRISEALINDEMATSSTKSHKVLRNNYRRRSIWLHAKRLFRKRLLPRITRKRSCIMSLDVTNRKKEQVTTKLLKLAVSDSSASMHPLIPFVFRQAYHYLNFYDRLRFRQTCRLTNEIFQQSLISLPTIKFHGNSSDSIEISADHVNTVVKFLLPEFDFDPGFIQDGILTLEDWQAELSRLMVIFAVTRVDIIEHLYLDTPINDELCEAVMRNIAKRNSGTSTRWRPLKMKKMTVFGNDEDEFSHVAQVVSHFSSSLRELCFCHMYMDLGLYCEQFWSAIKRCQNLKYFHYQTCNFDDFSHLHLEEALAGKNLTTFEIVGVCNLSPEILSKTIAGAPIRNLVVISPLVKLHSFLECGLEKKLNKLEMVLVEYDDSLDLSDMDEQKLVIKVLKQISVDAKLLILHITRTNAWKITKIINYWLDVAKESVRDIELKLSRVPQTRIDQAIGRLLRRFRQVFKITSCGSSMVLTKGQGSVCILSKYTWFGAGQDSNDESDEYE</sequence>
<reference evidence="1 2" key="2">
    <citation type="submission" date="2018-11" db="EMBL/GenBank/DDBJ databases">
        <authorList>
            <consortium name="Pathogen Informatics"/>
        </authorList>
    </citation>
    <scope>NUCLEOTIDE SEQUENCE [LARGE SCALE GENOMIC DNA]</scope>
</reference>
<dbReference type="EMBL" id="UYYF01004367">
    <property type="protein sequence ID" value="VDN03117.1"/>
    <property type="molecule type" value="Genomic_DNA"/>
</dbReference>
<dbReference type="Proteomes" id="UP000276776">
    <property type="component" value="Unassembled WGS sequence"/>
</dbReference>
<proteinExistence type="predicted"/>
<organism evidence="3">
    <name type="scientific">Thelazia callipaeda</name>
    <name type="common">Oriental eyeworm</name>
    <name type="synonym">Parasitic nematode</name>
    <dbReference type="NCBI Taxonomy" id="103827"/>
    <lineage>
        <taxon>Eukaryota</taxon>
        <taxon>Metazoa</taxon>
        <taxon>Ecdysozoa</taxon>
        <taxon>Nematoda</taxon>
        <taxon>Chromadorea</taxon>
        <taxon>Rhabditida</taxon>
        <taxon>Spirurina</taxon>
        <taxon>Spiruromorpha</taxon>
        <taxon>Thelazioidea</taxon>
        <taxon>Thelaziidae</taxon>
        <taxon>Thelazia</taxon>
    </lineage>
</organism>
<dbReference type="AlphaFoldDB" id="A0A0N5CZC7"/>
<evidence type="ECO:0000313" key="1">
    <source>
        <dbReference type="EMBL" id="VDN03117.1"/>
    </source>
</evidence>
<keyword evidence="2" id="KW-1185">Reference proteome</keyword>
<name>A0A0N5CZC7_THECL</name>
<dbReference type="WBParaSite" id="TCLT_0000583801-mRNA-1">
    <property type="protein sequence ID" value="TCLT_0000583801-mRNA-1"/>
    <property type="gene ID" value="TCLT_0000583801"/>
</dbReference>
<gene>
    <name evidence="1" type="ORF">TCLT_LOCUS5827</name>
</gene>
<reference evidence="3" key="1">
    <citation type="submission" date="2017-02" db="UniProtKB">
        <authorList>
            <consortium name="WormBaseParasite"/>
        </authorList>
    </citation>
    <scope>IDENTIFICATION</scope>
</reference>
<accession>A0A0N5CZC7</accession>